<evidence type="ECO:0000313" key="2">
    <source>
        <dbReference type="Proteomes" id="UP000266723"/>
    </source>
</evidence>
<name>A0ABQ7CQL0_BRACR</name>
<organism evidence="1 2">
    <name type="scientific">Brassica cretica</name>
    <name type="common">Mustard</name>
    <dbReference type="NCBI Taxonomy" id="69181"/>
    <lineage>
        <taxon>Eukaryota</taxon>
        <taxon>Viridiplantae</taxon>
        <taxon>Streptophyta</taxon>
        <taxon>Embryophyta</taxon>
        <taxon>Tracheophyta</taxon>
        <taxon>Spermatophyta</taxon>
        <taxon>Magnoliopsida</taxon>
        <taxon>eudicotyledons</taxon>
        <taxon>Gunneridae</taxon>
        <taxon>Pentapetalae</taxon>
        <taxon>rosids</taxon>
        <taxon>malvids</taxon>
        <taxon>Brassicales</taxon>
        <taxon>Brassicaceae</taxon>
        <taxon>Brassiceae</taxon>
        <taxon>Brassica</taxon>
    </lineage>
</organism>
<keyword evidence="2" id="KW-1185">Reference proteome</keyword>
<protein>
    <submittedName>
        <fullName evidence="1">Uncharacterized protein</fullName>
    </submittedName>
</protein>
<sequence length="245" mass="27341">MFEDIWTFSIKRNFWCHWCALGDNVLGEVLPRCGPLKPRLRGSLAEAVSLKRFVKIAVVEDSVLRSPKSLVRSWMMRTKTGSGSITTLMKMVWWDFFLGLEGPDLQVGHSEALSDGVRCGLSLAAFELALCVVELAIVLLPRCGRLKPRLRGSLAEMVSLKRSMKIAAVEDSVPQGVNYVERETVGTQNIPGLENNNDIVAKLTANHLGSVLAKMVFQTTIYHIWRELVLIVIIQSGQRLISLHE</sequence>
<dbReference type="EMBL" id="QGKV02000759">
    <property type="protein sequence ID" value="KAF3562331.1"/>
    <property type="molecule type" value="Genomic_DNA"/>
</dbReference>
<accession>A0ABQ7CQL0</accession>
<gene>
    <name evidence="1" type="ORF">DY000_02017108</name>
</gene>
<evidence type="ECO:0000313" key="1">
    <source>
        <dbReference type="EMBL" id="KAF3562331.1"/>
    </source>
</evidence>
<proteinExistence type="predicted"/>
<reference evidence="1 2" key="1">
    <citation type="journal article" date="2020" name="BMC Genomics">
        <title>Intraspecific diversification of the crop wild relative Brassica cretica Lam. using demographic model selection.</title>
        <authorList>
            <person name="Kioukis A."/>
            <person name="Michalopoulou V.A."/>
            <person name="Briers L."/>
            <person name="Pirintsos S."/>
            <person name="Studholme D.J."/>
            <person name="Pavlidis P."/>
            <person name="Sarris P.F."/>
        </authorList>
    </citation>
    <scope>NUCLEOTIDE SEQUENCE [LARGE SCALE GENOMIC DNA]</scope>
    <source>
        <strain evidence="2">cv. PFS-1207/04</strain>
    </source>
</reference>
<dbReference type="Proteomes" id="UP000266723">
    <property type="component" value="Unassembled WGS sequence"/>
</dbReference>
<comment type="caution">
    <text evidence="1">The sequence shown here is derived from an EMBL/GenBank/DDBJ whole genome shotgun (WGS) entry which is preliminary data.</text>
</comment>